<keyword evidence="5 6" id="KW-0472">Membrane</keyword>
<protein>
    <submittedName>
        <fullName evidence="8">RDD domain containing protein</fullName>
    </submittedName>
</protein>
<dbReference type="AlphaFoldDB" id="A0A7G1Q999"/>
<sequence>MIKSKNSSNNPLESLMPTPSLLRRFCAITYDSVLLVFMLFILTTFIILPFRQGEGIEAGNILYQVYLISATIIFFSAFWIYRGQTIGMWVWRIRVQQLDGSNITWLQALSRFGLSLISWLLLGIGFWWALFDKESRAWHDRFSKTQLVLLPKPSKPDAS</sequence>
<dbReference type="PANTHER" id="PTHR36115">
    <property type="entry name" value="PROLINE-RICH ANTIGEN HOMOLOG-RELATED"/>
    <property type="match status" value="1"/>
</dbReference>
<evidence type="ECO:0000256" key="4">
    <source>
        <dbReference type="ARBA" id="ARBA00022989"/>
    </source>
</evidence>
<evidence type="ECO:0000256" key="1">
    <source>
        <dbReference type="ARBA" id="ARBA00004651"/>
    </source>
</evidence>
<organism evidence="8 9">
    <name type="scientific">Candidatus Nitrosacidococcus tergens</name>
    <dbReference type="NCBI Taxonomy" id="553981"/>
    <lineage>
        <taxon>Bacteria</taxon>
        <taxon>Pseudomonadati</taxon>
        <taxon>Pseudomonadota</taxon>
        <taxon>Gammaproteobacteria</taxon>
        <taxon>Chromatiales</taxon>
        <taxon>Chromatiaceae</taxon>
        <taxon>Candidatus Nitrosacidococcus</taxon>
    </lineage>
</organism>
<name>A0A7G1Q999_9GAMM</name>
<dbReference type="Pfam" id="PF06271">
    <property type="entry name" value="RDD"/>
    <property type="match status" value="1"/>
</dbReference>
<feature type="transmembrane region" description="Helical" evidence="6">
    <location>
        <begin position="27"/>
        <end position="49"/>
    </location>
</feature>
<feature type="domain" description="RDD" evidence="7">
    <location>
        <begin position="18"/>
        <end position="143"/>
    </location>
</feature>
<keyword evidence="9" id="KW-1185">Reference proteome</keyword>
<reference evidence="8 9" key="1">
    <citation type="submission" date="2020-03" db="EMBL/GenBank/DDBJ databases">
        <authorList>
            <person name="Picone N."/>
        </authorList>
    </citation>
    <scope>NUCLEOTIDE SEQUENCE [LARGE SCALE GENOMIC DNA]</scope>
    <source>
        <strain evidence="8">NSCAC1</strain>
    </source>
</reference>
<dbReference type="Proteomes" id="UP000516072">
    <property type="component" value="Chromosome"/>
</dbReference>
<dbReference type="RefSeq" id="WP_197745059.1">
    <property type="nucleotide sequence ID" value="NZ_LR778175.1"/>
</dbReference>
<dbReference type="PANTHER" id="PTHR36115:SF10">
    <property type="entry name" value="RDD DOMAIN-CONTAINING PROTEIN"/>
    <property type="match status" value="1"/>
</dbReference>
<evidence type="ECO:0000256" key="6">
    <source>
        <dbReference type="SAM" id="Phobius"/>
    </source>
</evidence>
<feature type="transmembrane region" description="Helical" evidence="6">
    <location>
        <begin position="112"/>
        <end position="131"/>
    </location>
</feature>
<comment type="subcellular location">
    <subcellularLocation>
        <location evidence="1">Cell membrane</location>
        <topology evidence="1">Multi-pass membrane protein</topology>
    </subcellularLocation>
</comment>
<keyword evidence="4 6" id="KW-1133">Transmembrane helix</keyword>
<accession>A0A7G1Q999</accession>
<proteinExistence type="predicted"/>
<dbReference type="InterPro" id="IPR051791">
    <property type="entry name" value="Pra-immunoreactive"/>
</dbReference>
<evidence type="ECO:0000256" key="5">
    <source>
        <dbReference type="ARBA" id="ARBA00023136"/>
    </source>
</evidence>
<dbReference type="InterPro" id="IPR010432">
    <property type="entry name" value="RDD"/>
</dbReference>
<evidence type="ECO:0000259" key="7">
    <source>
        <dbReference type="Pfam" id="PF06271"/>
    </source>
</evidence>
<keyword evidence="2" id="KW-1003">Cell membrane</keyword>
<keyword evidence="3 6" id="KW-0812">Transmembrane</keyword>
<evidence type="ECO:0000313" key="9">
    <source>
        <dbReference type="Proteomes" id="UP000516072"/>
    </source>
</evidence>
<evidence type="ECO:0000256" key="3">
    <source>
        <dbReference type="ARBA" id="ARBA00022692"/>
    </source>
</evidence>
<evidence type="ECO:0000256" key="2">
    <source>
        <dbReference type="ARBA" id="ARBA00022475"/>
    </source>
</evidence>
<dbReference type="KEGG" id="ntg:NSCAC_0739"/>
<dbReference type="EMBL" id="LR778175">
    <property type="protein sequence ID" value="CAB1275587.1"/>
    <property type="molecule type" value="Genomic_DNA"/>
</dbReference>
<dbReference type="GO" id="GO:0005886">
    <property type="term" value="C:plasma membrane"/>
    <property type="evidence" value="ECO:0007669"/>
    <property type="project" value="UniProtKB-SubCell"/>
</dbReference>
<feature type="transmembrane region" description="Helical" evidence="6">
    <location>
        <begin position="61"/>
        <end position="81"/>
    </location>
</feature>
<gene>
    <name evidence="8" type="ORF">NSCAC_0739</name>
</gene>
<evidence type="ECO:0000313" key="8">
    <source>
        <dbReference type="EMBL" id="CAB1275587.1"/>
    </source>
</evidence>